<keyword evidence="3" id="KW-1185">Reference proteome</keyword>
<organism evidence="2 3">
    <name type="scientific">Escallonia rubra</name>
    <dbReference type="NCBI Taxonomy" id="112253"/>
    <lineage>
        <taxon>Eukaryota</taxon>
        <taxon>Viridiplantae</taxon>
        <taxon>Streptophyta</taxon>
        <taxon>Embryophyta</taxon>
        <taxon>Tracheophyta</taxon>
        <taxon>Spermatophyta</taxon>
        <taxon>Magnoliopsida</taxon>
        <taxon>eudicotyledons</taxon>
        <taxon>Gunneridae</taxon>
        <taxon>Pentapetalae</taxon>
        <taxon>asterids</taxon>
        <taxon>campanulids</taxon>
        <taxon>Escalloniales</taxon>
        <taxon>Escalloniaceae</taxon>
        <taxon>Escallonia</taxon>
    </lineage>
</organism>
<proteinExistence type="predicted"/>
<sequence>MTSEISISSNNSSVPKVGGLPTHGYSDSSILPITGHKLNGLNYLQWSHSVFMFNSGKGKEDYLIGTTETPLKEYRKWKDLVYSRKLRDKEVEHPILPEPCRDPNPIIVPTEPVNTENSSDSISVPYNDHDIPIAQRKGVRSCTQHPISHFVSYDNLSPNGKFTILIVHVDDIILTGDDCEEMHRLKTILAKQFEIKDLGKLKYFLRMEVARSNKGISISQRNYTLDLLKETGVLGCKPANTPWTQPIKEYIIMCLESDGKAGDKVTAEKFGDVLVEDAMSKKELSLD</sequence>
<evidence type="ECO:0000259" key="1">
    <source>
        <dbReference type="Pfam" id="PF07727"/>
    </source>
</evidence>
<evidence type="ECO:0000313" key="2">
    <source>
        <dbReference type="EMBL" id="KAK2992349.1"/>
    </source>
</evidence>
<dbReference type="AlphaFoldDB" id="A0AA88RUG3"/>
<dbReference type="Proteomes" id="UP001187471">
    <property type="component" value="Unassembled WGS sequence"/>
</dbReference>
<feature type="domain" description="Reverse transcriptase Ty1/copia-type" evidence="1">
    <location>
        <begin position="160"/>
        <end position="243"/>
    </location>
</feature>
<dbReference type="Pfam" id="PF07727">
    <property type="entry name" value="RVT_2"/>
    <property type="match status" value="1"/>
</dbReference>
<dbReference type="EMBL" id="JAVXUO010000419">
    <property type="protein sequence ID" value="KAK2992349.1"/>
    <property type="molecule type" value="Genomic_DNA"/>
</dbReference>
<evidence type="ECO:0000313" key="3">
    <source>
        <dbReference type="Proteomes" id="UP001187471"/>
    </source>
</evidence>
<gene>
    <name evidence="2" type="ORF">RJ640_016803</name>
</gene>
<reference evidence="2" key="1">
    <citation type="submission" date="2022-12" db="EMBL/GenBank/DDBJ databases">
        <title>Draft genome assemblies for two species of Escallonia (Escalloniales).</title>
        <authorList>
            <person name="Chanderbali A."/>
            <person name="Dervinis C."/>
            <person name="Anghel I."/>
            <person name="Soltis D."/>
            <person name="Soltis P."/>
            <person name="Zapata F."/>
        </authorList>
    </citation>
    <scope>NUCLEOTIDE SEQUENCE</scope>
    <source>
        <strain evidence="2">UCBG92.1500</strain>
        <tissue evidence="2">Leaf</tissue>
    </source>
</reference>
<dbReference type="InterPro" id="IPR013103">
    <property type="entry name" value="RVT_2"/>
</dbReference>
<protein>
    <recommendedName>
        <fullName evidence="1">Reverse transcriptase Ty1/copia-type domain-containing protein</fullName>
    </recommendedName>
</protein>
<name>A0AA88RUG3_9ASTE</name>
<accession>A0AA88RUG3</accession>
<comment type="caution">
    <text evidence="2">The sequence shown here is derived from an EMBL/GenBank/DDBJ whole genome shotgun (WGS) entry which is preliminary data.</text>
</comment>